<reference evidence="4" key="1">
    <citation type="submission" date="2025-08" db="UniProtKB">
        <authorList>
            <consortium name="RefSeq"/>
        </authorList>
    </citation>
    <scope>IDENTIFICATION</scope>
    <source>
        <tissue evidence="4">Whole organism</tissue>
    </source>
</reference>
<feature type="signal peptide" evidence="2">
    <location>
        <begin position="1"/>
        <end position="19"/>
    </location>
</feature>
<evidence type="ECO:0000256" key="1">
    <source>
        <dbReference type="SAM" id="MobiDB-lite"/>
    </source>
</evidence>
<feature type="chain" id="PRO_5026736946" evidence="2">
    <location>
        <begin position="20"/>
        <end position="248"/>
    </location>
</feature>
<evidence type="ECO:0000256" key="2">
    <source>
        <dbReference type="SAM" id="SignalP"/>
    </source>
</evidence>
<feature type="region of interest" description="Disordered" evidence="1">
    <location>
        <begin position="32"/>
        <end position="61"/>
    </location>
</feature>
<sequence length="248" mass="26436">MLKQIAVIGALLVVDIAHAAVLDTKPVGEENFEQSKTYDSDSSSNNAEPATRGKQSYVRHALASSEEADTLHAVYPGRHYGHGHGHSVASSEEAGTAGIVHAVYPGRHYGHGHTVASSDEAGTVYAVHPRRHYGHGHKEASSEEADTAGTVHVVYPERYYGHGQTVASSEEAGTVGTVQAVYPVHHRGADHTVAVTSSEEELSSDLAYSLDTHFEHAPSDSSQQDDTRSSLTGRSIRGSLLSGLFDLF</sequence>
<keyword evidence="3" id="KW-1185">Reference proteome</keyword>
<protein>
    <submittedName>
        <fullName evidence="4">Uncharacterized protein LOC113203955 isoform X1</fullName>
    </submittedName>
</protein>
<keyword evidence="2" id="KW-0732">Signal</keyword>
<dbReference type="Proteomes" id="UP000504606">
    <property type="component" value="Unplaced"/>
</dbReference>
<name>A0A6J1S667_FRAOC</name>
<dbReference type="KEGG" id="foc:113203955"/>
<evidence type="ECO:0000313" key="3">
    <source>
        <dbReference type="Proteomes" id="UP000504606"/>
    </source>
</evidence>
<accession>A0A6J1S667</accession>
<proteinExistence type="predicted"/>
<dbReference type="RefSeq" id="XP_026274705.1">
    <property type="nucleotide sequence ID" value="XM_026418920.2"/>
</dbReference>
<evidence type="ECO:0000313" key="4">
    <source>
        <dbReference type="RefSeq" id="XP_026274705.1"/>
    </source>
</evidence>
<dbReference type="GeneID" id="113203955"/>
<gene>
    <name evidence="4" type="primary">LOC113203955</name>
</gene>
<dbReference type="AlphaFoldDB" id="A0A6J1S667"/>
<feature type="compositionally biased region" description="Polar residues" evidence="1">
    <location>
        <begin position="34"/>
        <end position="48"/>
    </location>
</feature>
<organism evidence="3 4">
    <name type="scientific">Frankliniella occidentalis</name>
    <name type="common">Western flower thrips</name>
    <name type="synonym">Euthrips occidentalis</name>
    <dbReference type="NCBI Taxonomy" id="133901"/>
    <lineage>
        <taxon>Eukaryota</taxon>
        <taxon>Metazoa</taxon>
        <taxon>Ecdysozoa</taxon>
        <taxon>Arthropoda</taxon>
        <taxon>Hexapoda</taxon>
        <taxon>Insecta</taxon>
        <taxon>Pterygota</taxon>
        <taxon>Neoptera</taxon>
        <taxon>Paraneoptera</taxon>
        <taxon>Thysanoptera</taxon>
        <taxon>Terebrantia</taxon>
        <taxon>Thripoidea</taxon>
        <taxon>Thripidae</taxon>
        <taxon>Frankliniella</taxon>
    </lineage>
</organism>